<dbReference type="Proteomes" id="UP000217696">
    <property type="component" value="Chromosome"/>
</dbReference>
<protein>
    <submittedName>
        <fullName evidence="1">Uncharacterized protein</fullName>
    </submittedName>
</protein>
<evidence type="ECO:0000313" key="2">
    <source>
        <dbReference type="Proteomes" id="UP000217696"/>
    </source>
</evidence>
<sequence>MKSQDGFSYVETVISILLVALLVGVTGQMTALAVQIRQKQAEETQGYLLAYSMVERWKMDGVVGTFQKEVEGCRYYVGVQSGPLTERVEQCEVLVQWGESEAERKQVQVKGSRFLGRAPVRGAGSGG</sequence>
<proteinExistence type="predicted"/>
<organism evidence="1 2">
    <name type="scientific">Aneurinibacillus soli</name>
    <dbReference type="NCBI Taxonomy" id="1500254"/>
    <lineage>
        <taxon>Bacteria</taxon>
        <taxon>Bacillati</taxon>
        <taxon>Bacillota</taxon>
        <taxon>Bacilli</taxon>
        <taxon>Bacillales</taxon>
        <taxon>Paenibacillaceae</taxon>
        <taxon>Aneurinibacillus group</taxon>
        <taxon>Aneurinibacillus</taxon>
    </lineage>
</organism>
<dbReference type="RefSeq" id="WP_096464641.1">
    <property type="nucleotide sequence ID" value="NZ_AP017312.1"/>
</dbReference>
<dbReference type="EMBL" id="AP017312">
    <property type="protein sequence ID" value="BAU27367.1"/>
    <property type="molecule type" value="Genomic_DNA"/>
</dbReference>
<name>A0A0U5BAX5_9BACL</name>
<dbReference type="KEGG" id="asoc:CB4_01541"/>
<dbReference type="AlphaFoldDB" id="A0A0U5BAX5"/>
<gene>
    <name evidence="1" type="ORF">CB4_01541</name>
</gene>
<dbReference type="OrthoDB" id="2680123at2"/>
<evidence type="ECO:0000313" key="1">
    <source>
        <dbReference type="EMBL" id="BAU27367.1"/>
    </source>
</evidence>
<reference evidence="1 2" key="1">
    <citation type="submission" date="2015-12" db="EMBL/GenBank/DDBJ databases">
        <title>Genome sequence of Aneurinibacillus soli.</title>
        <authorList>
            <person name="Lee J.S."/>
            <person name="Lee K.C."/>
            <person name="Kim K.K."/>
            <person name="Lee B.W."/>
        </authorList>
    </citation>
    <scope>NUCLEOTIDE SEQUENCE [LARGE SCALE GENOMIC DNA]</scope>
    <source>
        <strain evidence="1 2">CB4</strain>
    </source>
</reference>
<keyword evidence="2" id="KW-1185">Reference proteome</keyword>
<accession>A0A0U5BAX5</accession>